<organism evidence="3 4">
    <name type="scientific">Altererythrobacter lutimaris</name>
    <dbReference type="NCBI Taxonomy" id="2743979"/>
    <lineage>
        <taxon>Bacteria</taxon>
        <taxon>Pseudomonadati</taxon>
        <taxon>Pseudomonadota</taxon>
        <taxon>Alphaproteobacteria</taxon>
        <taxon>Sphingomonadales</taxon>
        <taxon>Erythrobacteraceae</taxon>
        <taxon>Altererythrobacter</taxon>
    </lineage>
</organism>
<dbReference type="AlphaFoldDB" id="A0A850H3Q2"/>
<protein>
    <submittedName>
        <fullName evidence="3">PilZ domain-containing protein</fullName>
    </submittedName>
</protein>
<dbReference type="Proteomes" id="UP000546031">
    <property type="component" value="Unassembled WGS sequence"/>
</dbReference>
<evidence type="ECO:0000256" key="1">
    <source>
        <dbReference type="SAM" id="MobiDB-lite"/>
    </source>
</evidence>
<sequence length="265" mass="29283">MSAATQSATTQGDDQGIERRNQRRYAKRMHAHVRERGRSGHVVELFDVSAAGCTIDTSAMAGNFHAPVWLRVGDVSSLQAKLVWSNGQRGGLRFETELHEAVLERLVGANDDNIVNTQPPAEPYIPTTPEQTESRRDQIKSGYAGPSLLQRKKPIGKKPFESLIVRHVARNTDHRHEDRYPAELTSGPSHVTMKEFSAKLHDISPSGLGLSAETEKNIGDPVEVVFANCEAINGRVIWRQGKRFGVELDENAININEDDVGSQAE</sequence>
<dbReference type="GO" id="GO:0035438">
    <property type="term" value="F:cyclic-di-GMP binding"/>
    <property type="evidence" value="ECO:0007669"/>
    <property type="project" value="InterPro"/>
</dbReference>
<feature type="domain" description="PilZ" evidence="2">
    <location>
        <begin position="175"/>
        <end position="250"/>
    </location>
</feature>
<name>A0A850H3Q2_9SPHN</name>
<dbReference type="SUPFAM" id="SSF141371">
    <property type="entry name" value="PilZ domain-like"/>
    <property type="match status" value="1"/>
</dbReference>
<feature type="region of interest" description="Disordered" evidence="1">
    <location>
        <begin position="113"/>
        <end position="137"/>
    </location>
</feature>
<gene>
    <name evidence="3" type="ORF">HUO12_02720</name>
</gene>
<accession>A0A850H3Q2</accession>
<comment type="caution">
    <text evidence="3">The sequence shown here is derived from an EMBL/GenBank/DDBJ whole genome shotgun (WGS) entry which is preliminary data.</text>
</comment>
<dbReference type="InterPro" id="IPR009875">
    <property type="entry name" value="PilZ_domain"/>
</dbReference>
<dbReference type="RefSeq" id="WP_176272147.1">
    <property type="nucleotide sequence ID" value="NZ_JABWTA010000001.1"/>
</dbReference>
<feature type="compositionally biased region" description="Polar residues" evidence="1">
    <location>
        <begin position="1"/>
        <end position="13"/>
    </location>
</feature>
<keyword evidence="4" id="KW-1185">Reference proteome</keyword>
<feature type="region of interest" description="Disordered" evidence="1">
    <location>
        <begin position="1"/>
        <end position="21"/>
    </location>
</feature>
<evidence type="ECO:0000259" key="2">
    <source>
        <dbReference type="Pfam" id="PF07238"/>
    </source>
</evidence>
<dbReference type="Pfam" id="PF07238">
    <property type="entry name" value="PilZ"/>
    <property type="match status" value="2"/>
</dbReference>
<feature type="domain" description="PilZ" evidence="2">
    <location>
        <begin position="18"/>
        <end position="106"/>
    </location>
</feature>
<dbReference type="EMBL" id="JABWTA010000001">
    <property type="protein sequence ID" value="NVE93804.1"/>
    <property type="molecule type" value="Genomic_DNA"/>
</dbReference>
<evidence type="ECO:0000313" key="3">
    <source>
        <dbReference type="EMBL" id="NVE93804.1"/>
    </source>
</evidence>
<reference evidence="3 4" key="1">
    <citation type="submission" date="2020-06" db="EMBL/GenBank/DDBJ databases">
        <title>Altererythrobacter lutimaris sp. nov., a marine bacterium isolated from a tidal flat.</title>
        <authorList>
            <person name="Kim D."/>
            <person name="Yoo Y."/>
            <person name="Kim J.-J."/>
        </authorList>
    </citation>
    <scope>NUCLEOTIDE SEQUENCE [LARGE SCALE GENOMIC DNA]</scope>
    <source>
        <strain evidence="3 4">JGD-16</strain>
    </source>
</reference>
<proteinExistence type="predicted"/>
<evidence type="ECO:0000313" key="4">
    <source>
        <dbReference type="Proteomes" id="UP000546031"/>
    </source>
</evidence>